<evidence type="ECO:0000256" key="1">
    <source>
        <dbReference type="ARBA" id="ARBA00007664"/>
    </source>
</evidence>
<comment type="similarity">
    <text evidence="1">Belongs to the peptidase S1 family.</text>
</comment>
<keyword evidence="2 6" id="KW-0645">Protease</keyword>
<evidence type="ECO:0000313" key="9">
    <source>
        <dbReference type="RefSeq" id="XP_015180796.1"/>
    </source>
</evidence>
<keyword evidence="5" id="KW-1015">Disulfide bond</keyword>
<evidence type="ECO:0000313" key="12">
    <source>
        <dbReference type="RefSeq" id="XP_015180799.1"/>
    </source>
</evidence>
<dbReference type="InterPro" id="IPR043504">
    <property type="entry name" value="Peptidase_S1_PA_chymotrypsin"/>
</dbReference>
<evidence type="ECO:0000256" key="6">
    <source>
        <dbReference type="RuleBase" id="RU363034"/>
    </source>
</evidence>
<dbReference type="PROSITE" id="PS50240">
    <property type="entry name" value="TRYPSIN_DOM"/>
    <property type="match status" value="1"/>
</dbReference>
<dbReference type="RefSeq" id="XP_015180796.1">
    <property type="nucleotide sequence ID" value="XM_015325310.1"/>
</dbReference>
<dbReference type="InterPro" id="IPR050430">
    <property type="entry name" value="Peptidase_S1"/>
</dbReference>
<dbReference type="RefSeq" id="XP_015180798.1">
    <property type="nucleotide sequence ID" value="XM_015325312.1"/>
</dbReference>
<evidence type="ECO:0000256" key="5">
    <source>
        <dbReference type="ARBA" id="ARBA00023157"/>
    </source>
</evidence>
<dbReference type="PROSITE" id="PS00135">
    <property type="entry name" value="TRYPSIN_SER"/>
    <property type="match status" value="1"/>
</dbReference>
<evidence type="ECO:0000313" key="10">
    <source>
        <dbReference type="RefSeq" id="XP_015180797.1"/>
    </source>
</evidence>
<organism evidence="8 9">
    <name type="scientific">Polistes dominula</name>
    <name type="common">European paper wasp</name>
    <name type="synonym">Vespa dominula</name>
    <dbReference type="NCBI Taxonomy" id="743375"/>
    <lineage>
        <taxon>Eukaryota</taxon>
        <taxon>Metazoa</taxon>
        <taxon>Ecdysozoa</taxon>
        <taxon>Arthropoda</taxon>
        <taxon>Hexapoda</taxon>
        <taxon>Insecta</taxon>
        <taxon>Pterygota</taxon>
        <taxon>Neoptera</taxon>
        <taxon>Endopterygota</taxon>
        <taxon>Hymenoptera</taxon>
        <taxon>Apocrita</taxon>
        <taxon>Aculeata</taxon>
        <taxon>Vespoidea</taxon>
        <taxon>Vespidae</taxon>
        <taxon>Polistinae</taxon>
        <taxon>Polistini</taxon>
        <taxon>Polistes</taxon>
    </lineage>
</organism>
<dbReference type="GeneID" id="107068662"/>
<gene>
    <name evidence="9 10 11 12" type="primary">LOC107068662</name>
</gene>
<dbReference type="InterPro" id="IPR009003">
    <property type="entry name" value="Peptidase_S1_PA"/>
</dbReference>
<dbReference type="PRINTS" id="PR00722">
    <property type="entry name" value="CHYMOTRYPSIN"/>
</dbReference>
<evidence type="ECO:0000313" key="8">
    <source>
        <dbReference type="Proteomes" id="UP000694924"/>
    </source>
</evidence>
<protein>
    <submittedName>
        <fullName evidence="9 10">Chymotrypsin-2-like isoform X1</fullName>
    </submittedName>
</protein>
<dbReference type="SMART" id="SM00020">
    <property type="entry name" value="Tryp_SPc"/>
    <property type="match status" value="1"/>
</dbReference>
<reference evidence="9 10" key="1">
    <citation type="submission" date="2025-05" db="UniProtKB">
        <authorList>
            <consortium name="RefSeq"/>
        </authorList>
    </citation>
    <scope>IDENTIFICATION</scope>
    <source>
        <tissue evidence="9 10">Whole body</tissue>
    </source>
</reference>
<keyword evidence="3 6" id="KW-0378">Hydrolase</keyword>
<dbReference type="InterPro" id="IPR001254">
    <property type="entry name" value="Trypsin_dom"/>
</dbReference>
<accession>A0ABM1IKQ9</accession>
<evidence type="ECO:0000256" key="3">
    <source>
        <dbReference type="ARBA" id="ARBA00022801"/>
    </source>
</evidence>
<evidence type="ECO:0000259" key="7">
    <source>
        <dbReference type="PROSITE" id="PS50240"/>
    </source>
</evidence>
<dbReference type="PANTHER" id="PTHR24276:SF91">
    <property type="entry name" value="AT26814P-RELATED"/>
    <property type="match status" value="1"/>
</dbReference>
<dbReference type="RefSeq" id="XP_015180799.1">
    <property type="nucleotide sequence ID" value="XM_015325313.1"/>
</dbReference>
<dbReference type="InterPro" id="IPR001314">
    <property type="entry name" value="Peptidase_S1A"/>
</dbReference>
<evidence type="ECO:0000313" key="11">
    <source>
        <dbReference type="RefSeq" id="XP_015180798.1"/>
    </source>
</evidence>
<evidence type="ECO:0000256" key="4">
    <source>
        <dbReference type="ARBA" id="ARBA00022825"/>
    </source>
</evidence>
<keyword evidence="4 6" id="KW-0720">Serine protease</keyword>
<dbReference type="InterPro" id="IPR033116">
    <property type="entry name" value="TRYPSIN_SER"/>
</dbReference>
<feature type="domain" description="Peptidase S1" evidence="7">
    <location>
        <begin position="69"/>
        <end position="295"/>
    </location>
</feature>
<proteinExistence type="inferred from homology"/>
<dbReference type="CDD" id="cd00190">
    <property type="entry name" value="Tryp_SPc"/>
    <property type="match status" value="1"/>
</dbReference>
<dbReference type="SUPFAM" id="SSF50494">
    <property type="entry name" value="Trypsin-like serine proteases"/>
    <property type="match status" value="1"/>
</dbReference>
<dbReference type="InterPro" id="IPR018114">
    <property type="entry name" value="TRYPSIN_HIS"/>
</dbReference>
<keyword evidence="8" id="KW-1185">Reference proteome</keyword>
<name>A0ABM1IKQ9_POLDO</name>
<dbReference type="Proteomes" id="UP000694924">
    <property type="component" value="Unplaced"/>
</dbReference>
<sequence>MDRCNFISLFLITTSLSVAIGRGKGKQIYMFFANVLFVLLTHNNVTKKIFCFLLCYTAADIRVSRVKRIAGGKDSDENEFPFQVSLRYSDTVHICGGALISERHVLSAAHCVCELFDEPYDDLSVVTGSISVKKGGKYHKVKSIHCHPEYAFGAEDSWTHDLVVITLNDNVTVSSSQEPIDLPNSDTFENVSAILTGWGRHHSLGPLSDILQKVTLTTITNEKCQSYYNNTILPSHLCTLEHKGIGACKGDSGSPLIYNNQIIGIFSWTKPCAVGSPDVYTRVYQFIDFIRNATQYED</sequence>
<dbReference type="RefSeq" id="XP_015180797.1">
    <property type="nucleotide sequence ID" value="XM_015325311.1"/>
</dbReference>
<dbReference type="Pfam" id="PF00089">
    <property type="entry name" value="Trypsin"/>
    <property type="match status" value="1"/>
</dbReference>
<evidence type="ECO:0000256" key="2">
    <source>
        <dbReference type="ARBA" id="ARBA00022670"/>
    </source>
</evidence>
<dbReference type="PROSITE" id="PS00134">
    <property type="entry name" value="TRYPSIN_HIS"/>
    <property type="match status" value="1"/>
</dbReference>
<dbReference type="PANTHER" id="PTHR24276">
    <property type="entry name" value="POLYSERASE-RELATED"/>
    <property type="match status" value="1"/>
</dbReference>
<dbReference type="Gene3D" id="2.40.10.10">
    <property type="entry name" value="Trypsin-like serine proteases"/>
    <property type="match status" value="1"/>
</dbReference>